<evidence type="ECO:0000256" key="13">
    <source>
        <dbReference type="PIRNR" id="PIRNR004930"/>
    </source>
</evidence>
<evidence type="ECO:0000256" key="12">
    <source>
        <dbReference type="ARBA" id="ARBA00048366"/>
    </source>
</evidence>
<evidence type="ECO:0000256" key="7">
    <source>
        <dbReference type="ARBA" id="ARBA00022694"/>
    </source>
</evidence>
<evidence type="ECO:0000256" key="3">
    <source>
        <dbReference type="ARBA" id="ARBA00012584"/>
    </source>
</evidence>
<comment type="function">
    <text evidence="13">Required for the formation of a threonylcarbamoyl group on adenosine at position 37 (t(6)A37) in tRNAs that read codons beginning with adenine.</text>
</comment>
<feature type="binding site" evidence="14">
    <location>
        <position position="59"/>
    </location>
    <ligand>
        <name>ATP</name>
        <dbReference type="ChEBI" id="CHEBI:30616"/>
    </ligand>
</feature>
<feature type="binding site" evidence="14">
    <location>
        <position position="183"/>
    </location>
    <ligand>
        <name>L-threonine</name>
        <dbReference type="ChEBI" id="CHEBI:57926"/>
    </ligand>
</feature>
<dbReference type="PATRIC" id="fig|913848.6.peg.766"/>
<feature type="binding site" evidence="14">
    <location>
        <position position="123"/>
    </location>
    <ligand>
        <name>L-threonine</name>
        <dbReference type="ChEBI" id="CHEBI:57926"/>
    </ligand>
</feature>
<dbReference type="InterPro" id="IPR017945">
    <property type="entry name" value="DHBP_synth_RibB-like_a/b_dom"/>
</dbReference>
<evidence type="ECO:0000313" key="17">
    <source>
        <dbReference type="Proteomes" id="UP000051181"/>
    </source>
</evidence>
<feature type="binding site" evidence="14">
    <location>
        <position position="236"/>
    </location>
    <ligand>
        <name>ATP</name>
        <dbReference type="ChEBI" id="CHEBI:30616"/>
    </ligand>
</feature>
<keyword evidence="8 13" id="KW-0548">Nucleotidyltransferase</keyword>
<evidence type="ECO:0000256" key="14">
    <source>
        <dbReference type="PIRSR" id="PIRSR004930-1"/>
    </source>
</evidence>
<dbReference type="InterPro" id="IPR050156">
    <property type="entry name" value="TC-AMP_synthase_SUA5"/>
</dbReference>
<dbReference type="InterPro" id="IPR038385">
    <property type="entry name" value="Sua5/YwlC_C"/>
</dbReference>
<evidence type="ECO:0000256" key="11">
    <source>
        <dbReference type="ARBA" id="ARBA00029774"/>
    </source>
</evidence>
<dbReference type="Gene3D" id="3.90.870.10">
    <property type="entry name" value="DHBP synthase"/>
    <property type="match status" value="1"/>
</dbReference>
<dbReference type="PROSITE" id="PS51163">
    <property type="entry name" value="YRDC"/>
    <property type="match status" value="1"/>
</dbReference>
<dbReference type="SUPFAM" id="SSF55821">
    <property type="entry name" value="YrdC/RibB"/>
    <property type="match status" value="1"/>
</dbReference>
<dbReference type="Pfam" id="PF01300">
    <property type="entry name" value="Sua5_yciO_yrdC"/>
    <property type="match status" value="1"/>
</dbReference>
<feature type="binding site" evidence="14">
    <location>
        <position position="145"/>
    </location>
    <ligand>
        <name>ATP</name>
        <dbReference type="ChEBI" id="CHEBI:30616"/>
    </ligand>
</feature>
<comment type="caution">
    <text evidence="16">The sequence shown here is derived from an EMBL/GenBank/DDBJ whole genome shotgun (WGS) entry which is preliminary data.</text>
</comment>
<evidence type="ECO:0000256" key="4">
    <source>
        <dbReference type="ARBA" id="ARBA00015492"/>
    </source>
</evidence>
<keyword evidence="9 13" id="KW-0547">Nucleotide-binding</keyword>
<dbReference type="PANTHER" id="PTHR17490:SF16">
    <property type="entry name" value="THREONYLCARBAMOYL-AMP SYNTHASE"/>
    <property type="match status" value="1"/>
</dbReference>
<reference evidence="16 17" key="1">
    <citation type="journal article" date="2015" name="Genome Announc.">
        <title>Expanding the biotechnology potential of lactobacilli through comparative genomics of 213 strains and associated genera.</title>
        <authorList>
            <person name="Sun Z."/>
            <person name="Harris H.M."/>
            <person name="McCann A."/>
            <person name="Guo C."/>
            <person name="Argimon S."/>
            <person name="Zhang W."/>
            <person name="Yang X."/>
            <person name="Jeffery I.B."/>
            <person name="Cooney J.C."/>
            <person name="Kagawa T.F."/>
            <person name="Liu W."/>
            <person name="Song Y."/>
            <person name="Salvetti E."/>
            <person name="Wrobel A."/>
            <person name="Rasinkangas P."/>
            <person name="Parkhill J."/>
            <person name="Rea M.C."/>
            <person name="O'Sullivan O."/>
            <person name="Ritari J."/>
            <person name="Douillard F.P."/>
            <person name="Paul Ross R."/>
            <person name="Yang R."/>
            <person name="Briner A.E."/>
            <person name="Felis G.E."/>
            <person name="de Vos W.M."/>
            <person name="Barrangou R."/>
            <person name="Klaenhammer T.R."/>
            <person name="Caufield P.W."/>
            <person name="Cui Y."/>
            <person name="Zhang H."/>
            <person name="O'Toole P.W."/>
        </authorList>
    </citation>
    <scope>NUCLEOTIDE SEQUENCE [LARGE SCALE GENOMIC DNA]</scope>
    <source>
        <strain evidence="16 17">DSM 20001</strain>
    </source>
</reference>
<dbReference type="GO" id="GO:0061710">
    <property type="term" value="F:L-threonylcarbamoyladenylate synthase"/>
    <property type="evidence" value="ECO:0007669"/>
    <property type="project" value="UniProtKB-EC"/>
</dbReference>
<comment type="similarity">
    <text evidence="2 13">Belongs to the SUA5 family.</text>
</comment>
<dbReference type="Pfam" id="PF03481">
    <property type="entry name" value="Sua5_C"/>
    <property type="match status" value="1"/>
</dbReference>
<evidence type="ECO:0000256" key="10">
    <source>
        <dbReference type="ARBA" id="ARBA00022840"/>
    </source>
</evidence>
<keyword evidence="5 13" id="KW-0963">Cytoplasm</keyword>
<feature type="binding site" evidence="14">
    <location>
        <position position="68"/>
    </location>
    <ligand>
        <name>L-threonine</name>
        <dbReference type="ChEBI" id="CHEBI:57926"/>
    </ligand>
</feature>
<evidence type="ECO:0000256" key="6">
    <source>
        <dbReference type="ARBA" id="ARBA00022679"/>
    </source>
</evidence>
<evidence type="ECO:0000256" key="1">
    <source>
        <dbReference type="ARBA" id="ARBA00004496"/>
    </source>
</evidence>
<name>A0A0R1FBX7_9LACO</name>
<dbReference type="GO" id="GO:0005737">
    <property type="term" value="C:cytoplasm"/>
    <property type="evidence" value="ECO:0007669"/>
    <property type="project" value="UniProtKB-SubCell"/>
</dbReference>
<dbReference type="GO" id="GO:0003725">
    <property type="term" value="F:double-stranded RNA binding"/>
    <property type="evidence" value="ECO:0007669"/>
    <property type="project" value="UniProtKB-UniRule"/>
</dbReference>
<dbReference type="PIRSF" id="PIRSF004930">
    <property type="entry name" value="Tln_factor_SUA5"/>
    <property type="match status" value="1"/>
</dbReference>
<comment type="subcellular location">
    <subcellularLocation>
        <location evidence="1 13">Cytoplasm</location>
    </subcellularLocation>
</comment>
<dbReference type="GO" id="GO:0008033">
    <property type="term" value="P:tRNA processing"/>
    <property type="evidence" value="ECO:0007669"/>
    <property type="project" value="UniProtKB-KW"/>
</dbReference>
<feature type="binding site" evidence="14">
    <location>
        <position position="119"/>
    </location>
    <ligand>
        <name>ATP</name>
        <dbReference type="ChEBI" id="CHEBI:30616"/>
    </ligand>
</feature>
<comment type="catalytic activity">
    <reaction evidence="12 13">
        <text>L-threonine + hydrogencarbonate + ATP = L-threonylcarbamoyladenylate + diphosphate + H2O</text>
        <dbReference type="Rhea" id="RHEA:36407"/>
        <dbReference type="ChEBI" id="CHEBI:15377"/>
        <dbReference type="ChEBI" id="CHEBI:17544"/>
        <dbReference type="ChEBI" id="CHEBI:30616"/>
        <dbReference type="ChEBI" id="CHEBI:33019"/>
        <dbReference type="ChEBI" id="CHEBI:57926"/>
        <dbReference type="ChEBI" id="CHEBI:73682"/>
        <dbReference type="EC" id="2.7.7.87"/>
    </reaction>
</comment>
<dbReference type="GO" id="GO:0000049">
    <property type="term" value="F:tRNA binding"/>
    <property type="evidence" value="ECO:0007669"/>
    <property type="project" value="TreeGrafter"/>
</dbReference>
<feature type="binding site" evidence="14">
    <location>
        <position position="153"/>
    </location>
    <ligand>
        <name>ATP</name>
        <dbReference type="ChEBI" id="CHEBI:30616"/>
    </ligand>
</feature>
<dbReference type="GO" id="GO:0005524">
    <property type="term" value="F:ATP binding"/>
    <property type="evidence" value="ECO:0007669"/>
    <property type="project" value="UniProtKB-UniRule"/>
</dbReference>
<accession>A0A0R1FBX7</accession>
<evidence type="ECO:0000313" key="16">
    <source>
        <dbReference type="EMBL" id="KRK19176.1"/>
    </source>
</evidence>
<dbReference type="EC" id="2.7.7.87" evidence="3 13"/>
<dbReference type="InterPro" id="IPR005145">
    <property type="entry name" value="Sua5_C"/>
</dbReference>
<sequence length="346" mass="36765">MKEGSTLQTKVFKPDQLAAAAAELAAGELVAFPTETVYGLGADATNETAVKKVYQAKGRPSDNPLIVHVADVATVKKYVADFPTTAEKLTQAFWPGSLTIILPLQPNAFSKTVTGGLNTAAFRNPRNQVTLDLIKQLGRPIVGPSANTSGKPSPTLAEHVLHDLAGKIAGVVDDGPTGVGLESTVIDLSTATPTILRPGAVTKEDIEAVIGSIDADHHKVKADEVPKAPGMKYKHYAPNAQVYMTAATDFKAAAAWAREQGEPFGLLATDQVLAEFSALAPAYRFSLGDSIVTASQHLFDGLRHYDQLPEVKLILAEEFPAQGLGVAYMNRLAKSAGQQRFTKSEH</sequence>
<organism evidence="16 17">
    <name type="scientific">Loigolactobacillus coryniformis subsp. coryniformis KCTC 3167 = DSM 20001</name>
    <dbReference type="NCBI Taxonomy" id="913848"/>
    <lineage>
        <taxon>Bacteria</taxon>
        <taxon>Bacillati</taxon>
        <taxon>Bacillota</taxon>
        <taxon>Bacilli</taxon>
        <taxon>Lactobacillales</taxon>
        <taxon>Lactobacillaceae</taxon>
        <taxon>Loigolactobacillus</taxon>
    </lineage>
</organism>
<feature type="binding site" evidence="14">
    <location>
        <position position="197"/>
    </location>
    <ligand>
        <name>ATP</name>
        <dbReference type="ChEBI" id="CHEBI:30616"/>
    </ligand>
</feature>
<dbReference type="EMBL" id="AZCN01000002">
    <property type="protein sequence ID" value="KRK19176.1"/>
    <property type="molecule type" value="Genomic_DNA"/>
</dbReference>
<evidence type="ECO:0000256" key="2">
    <source>
        <dbReference type="ARBA" id="ARBA00007663"/>
    </source>
</evidence>
<dbReference type="InterPro" id="IPR010923">
    <property type="entry name" value="T(6)A37_SUA5"/>
</dbReference>
<dbReference type="eggNOG" id="COG0009">
    <property type="taxonomic scope" value="Bacteria"/>
</dbReference>
<protein>
    <recommendedName>
        <fullName evidence="4 13">Threonylcarbamoyl-AMP synthase</fullName>
        <shortName evidence="13">TC-AMP synthase</shortName>
        <ecNumber evidence="3 13">2.7.7.87</ecNumber>
    </recommendedName>
    <alternativeName>
        <fullName evidence="11 13">L-threonylcarbamoyladenylate synthase</fullName>
    </alternativeName>
</protein>
<dbReference type="Gene3D" id="3.40.50.11030">
    <property type="entry name" value="Threonylcarbamoyl-AMP synthase, C-terminal domain"/>
    <property type="match status" value="1"/>
</dbReference>
<dbReference type="FunFam" id="3.90.870.10:FF:000009">
    <property type="entry name" value="Threonylcarbamoyl-AMP synthase, putative"/>
    <property type="match status" value="1"/>
</dbReference>
<dbReference type="InterPro" id="IPR006070">
    <property type="entry name" value="Sua5-like_dom"/>
</dbReference>
<feature type="binding site" evidence="14">
    <location>
        <position position="36"/>
    </location>
    <ligand>
        <name>L-threonine</name>
        <dbReference type="ChEBI" id="CHEBI:57926"/>
    </ligand>
</feature>
<feature type="binding site" evidence="14">
    <location>
        <position position="63"/>
    </location>
    <ligand>
        <name>ATP</name>
        <dbReference type="ChEBI" id="CHEBI:30616"/>
    </ligand>
</feature>
<evidence type="ECO:0000259" key="15">
    <source>
        <dbReference type="PROSITE" id="PS51163"/>
    </source>
</evidence>
<keyword evidence="7 13" id="KW-0819">tRNA processing</keyword>
<proteinExistence type="inferred from homology"/>
<keyword evidence="10 13" id="KW-0067">ATP-binding</keyword>
<keyword evidence="6 13" id="KW-0808">Transferase</keyword>
<evidence type="ECO:0000256" key="9">
    <source>
        <dbReference type="ARBA" id="ARBA00022741"/>
    </source>
</evidence>
<dbReference type="PANTHER" id="PTHR17490">
    <property type="entry name" value="SUA5"/>
    <property type="match status" value="1"/>
</dbReference>
<dbReference type="Proteomes" id="UP000051181">
    <property type="component" value="Unassembled WGS sequence"/>
</dbReference>
<feature type="domain" description="YrdC-like" evidence="15">
    <location>
        <begin position="14"/>
        <end position="201"/>
    </location>
</feature>
<dbReference type="AlphaFoldDB" id="A0A0R1FBX7"/>
<evidence type="ECO:0000256" key="8">
    <source>
        <dbReference type="ARBA" id="ARBA00022695"/>
    </source>
</evidence>
<evidence type="ECO:0000256" key="5">
    <source>
        <dbReference type="ARBA" id="ARBA00022490"/>
    </source>
</evidence>
<dbReference type="GO" id="GO:0006450">
    <property type="term" value="P:regulation of translational fidelity"/>
    <property type="evidence" value="ECO:0007669"/>
    <property type="project" value="TreeGrafter"/>
</dbReference>
<dbReference type="NCBIfam" id="TIGR00057">
    <property type="entry name" value="L-threonylcarbamoyladenylate synthase"/>
    <property type="match status" value="1"/>
</dbReference>
<gene>
    <name evidence="16" type="ORF">FD22_GL000737</name>
</gene>